<evidence type="ECO:0000256" key="5">
    <source>
        <dbReference type="ARBA" id="ARBA00023136"/>
    </source>
</evidence>
<proteinExistence type="inferred from homology"/>
<keyword evidence="7 8" id="KW-0807">Transducer</keyword>
<keyword evidence="3 9" id="KW-1133">Transmembrane helix</keyword>
<comment type="subcellular location">
    <subcellularLocation>
        <location evidence="1">Membrane</location>
        <topology evidence="1">Multi-pass membrane protein</topology>
    </subcellularLocation>
</comment>
<dbReference type="GO" id="GO:0004930">
    <property type="term" value="F:G protein-coupled receptor activity"/>
    <property type="evidence" value="ECO:0007669"/>
    <property type="project" value="UniProtKB-KW"/>
</dbReference>
<evidence type="ECO:0000256" key="1">
    <source>
        <dbReference type="ARBA" id="ARBA00004141"/>
    </source>
</evidence>
<evidence type="ECO:0000313" key="12">
    <source>
        <dbReference type="Proteomes" id="UP000275408"/>
    </source>
</evidence>
<dbReference type="PROSITE" id="PS00237">
    <property type="entry name" value="G_PROTEIN_RECEP_F1_1"/>
    <property type="match status" value="1"/>
</dbReference>
<feature type="transmembrane region" description="Helical" evidence="9">
    <location>
        <begin position="47"/>
        <end position="68"/>
    </location>
</feature>
<dbReference type="InterPro" id="IPR017452">
    <property type="entry name" value="GPCR_Rhodpsn_7TM"/>
</dbReference>
<evidence type="ECO:0000259" key="10">
    <source>
        <dbReference type="PROSITE" id="PS50262"/>
    </source>
</evidence>
<evidence type="ECO:0000313" key="11">
    <source>
        <dbReference type="EMBL" id="RMX59454.1"/>
    </source>
</evidence>
<feature type="transmembrane region" description="Helical" evidence="9">
    <location>
        <begin position="117"/>
        <end position="137"/>
    </location>
</feature>
<sequence>MAQLSSISNASINTSIVQPTVAKATDQDILALELKSRPVLLVVLESFVLLLIDFVAFFGNSMVCLAFYKNSRLRIIPNYFIISLALTDLLTSVFSLPFSAGALILSRWPFGDWACQLQGYFVFAFSIASLHTMALTACNRYTRVVHSNLYPNLYTSKLTMTSVFFVWAWALICSALPFILGLSTFNFHPGTVICYSTPSFTPEFIALFTSTLIINIPVPMAVVIILYHKVFRAISRQRLRVSTERGLRISSSVEDIRLAQLLFAVTLGFCICWGPVMVVECIRFIDLWTVPRQVYLVSTYFGATSSAINVFIYGVMNRAFRVEFVKILCCKKKF</sequence>
<dbReference type="Gene3D" id="1.20.1070.10">
    <property type="entry name" value="Rhodopsin 7-helix transmembrane proteins"/>
    <property type="match status" value="1"/>
</dbReference>
<feature type="transmembrane region" description="Helical" evidence="9">
    <location>
        <begin position="297"/>
        <end position="316"/>
    </location>
</feature>
<dbReference type="PROSITE" id="PS50262">
    <property type="entry name" value="G_PROTEIN_RECEP_F1_2"/>
    <property type="match status" value="1"/>
</dbReference>
<dbReference type="SUPFAM" id="SSF81321">
    <property type="entry name" value="Family A G protein-coupled receptor-like"/>
    <property type="match status" value="1"/>
</dbReference>
<evidence type="ECO:0000256" key="9">
    <source>
        <dbReference type="SAM" id="Phobius"/>
    </source>
</evidence>
<name>A0A3M6V115_POCDA</name>
<protein>
    <recommendedName>
        <fullName evidence="10">G-protein coupled receptors family 1 profile domain-containing protein</fullName>
    </recommendedName>
</protein>
<dbReference type="EMBL" id="RCHS01000345">
    <property type="protein sequence ID" value="RMX59454.1"/>
    <property type="molecule type" value="Genomic_DNA"/>
</dbReference>
<accession>A0A3M6V115</accession>
<keyword evidence="12" id="KW-1185">Reference proteome</keyword>
<organism evidence="11 12">
    <name type="scientific">Pocillopora damicornis</name>
    <name type="common">Cauliflower coral</name>
    <name type="synonym">Millepora damicornis</name>
    <dbReference type="NCBI Taxonomy" id="46731"/>
    <lineage>
        <taxon>Eukaryota</taxon>
        <taxon>Metazoa</taxon>
        <taxon>Cnidaria</taxon>
        <taxon>Anthozoa</taxon>
        <taxon>Hexacorallia</taxon>
        <taxon>Scleractinia</taxon>
        <taxon>Astrocoeniina</taxon>
        <taxon>Pocilloporidae</taxon>
        <taxon>Pocillopora</taxon>
    </lineage>
</organism>
<comment type="caution">
    <text evidence="11">The sequence shown here is derived from an EMBL/GenBank/DDBJ whole genome shotgun (WGS) entry which is preliminary data.</text>
</comment>
<dbReference type="AlphaFoldDB" id="A0A3M6V115"/>
<dbReference type="STRING" id="46731.A0A3M6V115"/>
<dbReference type="CDD" id="cd00637">
    <property type="entry name" value="7tm_classA_rhodopsin-like"/>
    <property type="match status" value="1"/>
</dbReference>
<dbReference type="PANTHER" id="PTHR24240">
    <property type="entry name" value="OPSIN"/>
    <property type="match status" value="1"/>
</dbReference>
<keyword evidence="6 8" id="KW-0675">Receptor</keyword>
<reference evidence="11 12" key="1">
    <citation type="journal article" date="2018" name="Sci. Rep.">
        <title>Comparative analysis of the Pocillopora damicornis genome highlights role of immune system in coral evolution.</title>
        <authorList>
            <person name="Cunning R."/>
            <person name="Bay R.A."/>
            <person name="Gillette P."/>
            <person name="Baker A.C."/>
            <person name="Traylor-Knowles N."/>
        </authorList>
    </citation>
    <scope>NUCLEOTIDE SEQUENCE [LARGE SCALE GENOMIC DNA]</scope>
    <source>
        <strain evidence="11">RSMAS</strain>
        <tissue evidence="11">Whole animal</tissue>
    </source>
</reference>
<feature type="transmembrane region" description="Helical" evidence="9">
    <location>
        <begin position="158"/>
        <end position="184"/>
    </location>
</feature>
<dbReference type="InterPro" id="IPR000276">
    <property type="entry name" value="GPCR_Rhodpsn"/>
</dbReference>
<keyword evidence="4 8" id="KW-0297">G-protein coupled receptor</keyword>
<feature type="transmembrane region" description="Helical" evidence="9">
    <location>
        <begin position="80"/>
        <end position="105"/>
    </location>
</feature>
<dbReference type="Pfam" id="PF00001">
    <property type="entry name" value="7tm_1"/>
    <property type="match status" value="1"/>
</dbReference>
<dbReference type="PRINTS" id="PR00237">
    <property type="entry name" value="GPCRRHODOPSN"/>
</dbReference>
<dbReference type="GO" id="GO:0016020">
    <property type="term" value="C:membrane"/>
    <property type="evidence" value="ECO:0007669"/>
    <property type="project" value="UniProtKB-SubCell"/>
</dbReference>
<evidence type="ECO:0000256" key="3">
    <source>
        <dbReference type="ARBA" id="ARBA00022989"/>
    </source>
</evidence>
<dbReference type="Proteomes" id="UP000275408">
    <property type="component" value="Unassembled WGS sequence"/>
</dbReference>
<evidence type="ECO:0000256" key="6">
    <source>
        <dbReference type="ARBA" id="ARBA00023170"/>
    </source>
</evidence>
<evidence type="ECO:0000256" key="7">
    <source>
        <dbReference type="ARBA" id="ARBA00023224"/>
    </source>
</evidence>
<evidence type="ECO:0000256" key="8">
    <source>
        <dbReference type="RuleBase" id="RU000688"/>
    </source>
</evidence>
<keyword evidence="2 8" id="KW-0812">Transmembrane</keyword>
<gene>
    <name evidence="11" type="ORF">pdam_00015656</name>
</gene>
<evidence type="ECO:0000256" key="4">
    <source>
        <dbReference type="ARBA" id="ARBA00023040"/>
    </source>
</evidence>
<dbReference type="OrthoDB" id="10044919at2759"/>
<comment type="similarity">
    <text evidence="8">Belongs to the G-protein coupled receptor 1 family.</text>
</comment>
<feature type="transmembrane region" description="Helical" evidence="9">
    <location>
        <begin position="261"/>
        <end position="285"/>
    </location>
</feature>
<dbReference type="InterPro" id="IPR050125">
    <property type="entry name" value="GPCR_opsins"/>
</dbReference>
<feature type="transmembrane region" description="Helical" evidence="9">
    <location>
        <begin position="204"/>
        <end position="227"/>
    </location>
</feature>
<evidence type="ECO:0000256" key="2">
    <source>
        <dbReference type="ARBA" id="ARBA00022692"/>
    </source>
</evidence>
<keyword evidence="5 9" id="KW-0472">Membrane</keyword>
<dbReference type="OMA" id="AVICTIQ"/>
<feature type="domain" description="G-protein coupled receptors family 1 profile" evidence="10">
    <location>
        <begin position="59"/>
        <end position="313"/>
    </location>
</feature>